<dbReference type="InterPro" id="IPR036866">
    <property type="entry name" value="RibonucZ/Hydroxyglut_hydro"/>
</dbReference>
<dbReference type="SUPFAM" id="SSF56281">
    <property type="entry name" value="Metallo-hydrolase/oxidoreductase"/>
    <property type="match status" value="1"/>
</dbReference>
<dbReference type="PANTHER" id="PTHR42663">
    <property type="entry name" value="HYDROLASE C777.06C-RELATED-RELATED"/>
    <property type="match status" value="1"/>
</dbReference>
<evidence type="ECO:0000256" key="1">
    <source>
        <dbReference type="SAM" id="MobiDB-lite"/>
    </source>
</evidence>
<evidence type="ECO:0000313" key="4">
    <source>
        <dbReference type="Proteomes" id="UP000292781"/>
    </source>
</evidence>
<dbReference type="Proteomes" id="UP000292781">
    <property type="component" value="Unassembled WGS sequence"/>
</dbReference>
<dbReference type="RefSeq" id="WP_131309956.1">
    <property type="nucleotide sequence ID" value="NZ_SJFN01000017.1"/>
</dbReference>
<comment type="caution">
    <text evidence="3">The sequence shown here is derived from an EMBL/GenBank/DDBJ whole genome shotgun (WGS) entry which is preliminary data.</text>
</comment>
<dbReference type="AlphaFoldDB" id="A0A4Q9VP82"/>
<sequence>MAATLTFRILGSGSSPGNPRIGNDWGRCDPKEPKNRRRRAALLVTRTAANGAITRLLVDIGPDLREQMLDAEVDWVDAVVVTHAHADHTHGIDDLRSFVLNRHHKVTIWMDAPTSERVRAAFAYCFETPAGSSYPPILDEHRITPGVPITVDGEGGPITFTPFRQMHGDIESLGLRFGRVAYSTDAVGFPDESLPFLEDLDVWIVDSLRRRPHPSHFSVDEALAWIARMRPGRAWLTHLHNDLDWATMIATLPAGVEPAWDGLEFQSVVE</sequence>
<evidence type="ECO:0000313" key="3">
    <source>
        <dbReference type="EMBL" id="TBW37007.1"/>
    </source>
</evidence>
<dbReference type="PANTHER" id="PTHR42663:SF6">
    <property type="entry name" value="HYDROLASE C777.06C-RELATED"/>
    <property type="match status" value="1"/>
</dbReference>
<dbReference type="CDD" id="cd16279">
    <property type="entry name" value="metallo-hydrolase-like_MBL-fold"/>
    <property type="match status" value="1"/>
</dbReference>
<dbReference type="GO" id="GO:0016787">
    <property type="term" value="F:hydrolase activity"/>
    <property type="evidence" value="ECO:0007669"/>
    <property type="project" value="UniProtKB-KW"/>
</dbReference>
<dbReference type="OrthoDB" id="9781189at2"/>
<name>A0A4Q9VP82_9HYPH</name>
<keyword evidence="3" id="KW-0378">Hydrolase</keyword>
<dbReference type="EMBL" id="SJFN01000017">
    <property type="protein sequence ID" value="TBW37007.1"/>
    <property type="molecule type" value="Genomic_DNA"/>
</dbReference>
<dbReference type="InterPro" id="IPR001279">
    <property type="entry name" value="Metallo-B-lactamas"/>
</dbReference>
<dbReference type="SMART" id="SM00849">
    <property type="entry name" value="Lactamase_B"/>
    <property type="match status" value="1"/>
</dbReference>
<keyword evidence="4" id="KW-1185">Reference proteome</keyword>
<gene>
    <name evidence="3" type="ORF">EYW49_12715</name>
</gene>
<protein>
    <submittedName>
        <fullName evidence="3">MBL fold metallo-hydrolase</fullName>
    </submittedName>
</protein>
<reference evidence="3 4" key="1">
    <citation type="submission" date="2019-02" db="EMBL/GenBank/DDBJ databases">
        <title>Siculibacillus lacustris gen. nov., sp. nov., a new rosette-forming bacterium isolated from a freshwater crater lake (Lake St. Ana, Romania).</title>
        <authorList>
            <person name="Felfoldi T."/>
            <person name="Marton Z."/>
            <person name="Szabo A."/>
            <person name="Mentes A."/>
            <person name="Boka K."/>
            <person name="Marialigeti K."/>
            <person name="Mathe I."/>
            <person name="Koncz M."/>
            <person name="Schumann P."/>
            <person name="Toth E."/>
        </authorList>
    </citation>
    <scope>NUCLEOTIDE SEQUENCE [LARGE SCALE GENOMIC DNA]</scope>
    <source>
        <strain evidence="3 4">SA-279</strain>
    </source>
</reference>
<proteinExistence type="predicted"/>
<dbReference type="Pfam" id="PF12706">
    <property type="entry name" value="Lactamase_B_2"/>
    <property type="match status" value="1"/>
</dbReference>
<organism evidence="3 4">
    <name type="scientific">Siculibacillus lacustris</name>
    <dbReference type="NCBI Taxonomy" id="1549641"/>
    <lineage>
        <taxon>Bacteria</taxon>
        <taxon>Pseudomonadati</taxon>
        <taxon>Pseudomonadota</taxon>
        <taxon>Alphaproteobacteria</taxon>
        <taxon>Hyphomicrobiales</taxon>
        <taxon>Ancalomicrobiaceae</taxon>
        <taxon>Siculibacillus</taxon>
    </lineage>
</organism>
<accession>A0A4Q9VP82</accession>
<evidence type="ECO:0000259" key="2">
    <source>
        <dbReference type="SMART" id="SM00849"/>
    </source>
</evidence>
<dbReference type="Gene3D" id="3.60.15.10">
    <property type="entry name" value="Ribonuclease Z/Hydroxyacylglutathione hydrolase-like"/>
    <property type="match status" value="1"/>
</dbReference>
<feature type="region of interest" description="Disordered" evidence="1">
    <location>
        <begin position="11"/>
        <end position="33"/>
    </location>
</feature>
<feature type="domain" description="Metallo-beta-lactamase" evidence="2">
    <location>
        <begin position="47"/>
        <end position="216"/>
    </location>
</feature>